<dbReference type="Gene3D" id="3.40.50.150">
    <property type="entry name" value="Vaccinia Virus protein VP39"/>
    <property type="match status" value="1"/>
</dbReference>
<keyword evidence="1" id="KW-0808">Transferase</keyword>
<keyword evidence="2" id="KW-1185">Reference proteome</keyword>
<proteinExistence type="predicted"/>
<dbReference type="AlphaFoldDB" id="A0A4V2FQN1"/>
<dbReference type="InterPro" id="IPR029063">
    <property type="entry name" value="SAM-dependent_MTases_sf"/>
</dbReference>
<dbReference type="EMBL" id="SHKL01000001">
    <property type="protein sequence ID" value="RZT85370.1"/>
    <property type="molecule type" value="Genomic_DNA"/>
</dbReference>
<organism evidence="1 2">
    <name type="scientific">Pseudonocardia sediminis</name>
    <dbReference type="NCBI Taxonomy" id="1397368"/>
    <lineage>
        <taxon>Bacteria</taxon>
        <taxon>Bacillati</taxon>
        <taxon>Actinomycetota</taxon>
        <taxon>Actinomycetes</taxon>
        <taxon>Pseudonocardiales</taxon>
        <taxon>Pseudonocardiaceae</taxon>
        <taxon>Pseudonocardia</taxon>
    </lineage>
</organism>
<dbReference type="Proteomes" id="UP000291591">
    <property type="component" value="Unassembled WGS sequence"/>
</dbReference>
<comment type="caution">
    <text evidence="1">The sequence shown here is derived from an EMBL/GenBank/DDBJ whole genome shotgun (WGS) entry which is preliminary data.</text>
</comment>
<dbReference type="CDD" id="cd02440">
    <property type="entry name" value="AdoMet_MTases"/>
    <property type="match status" value="1"/>
</dbReference>
<keyword evidence="1" id="KW-0489">Methyltransferase</keyword>
<dbReference type="RefSeq" id="WP_130289840.1">
    <property type="nucleotide sequence ID" value="NZ_SHKL01000001.1"/>
</dbReference>
<reference evidence="1 2" key="1">
    <citation type="submission" date="2019-02" db="EMBL/GenBank/DDBJ databases">
        <title>Sequencing the genomes of 1000 actinobacteria strains.</title>
        <authorList>
            <person name="Klenk H.-P."/>
        </authorList>
    </citation>
    <scope>NUCLEOTIDE SEQUENCE [LARGE SCALE GENOMIC DNA]</scope>
    <source>
        <strain evidence="1 2">DSM 45779</strain>
    </source>
</reference>
<evidence type="ECO:0000313" key="1">
    <source>
        <dbReference type="EMBL" id="RZT85370.1"/>
    </source>
</evidence>
<accession>A0A4V2FQN1</accession>
<dbReference type="GO" id="GO:0008168">
    <property type="term" value="F:methyltransferase activity"/>
    <property type="evidence" value="ECO:0007669"/>
    <property type="project" value="UniProtKB-KW"/>
</dbReference>
<dbReference type="OrthoDB" id="3528482at2"/>
<name>A0A4V2FQN1_PSEST</name>
<protein>
    <submittedName>
        <fullName evidence="1">Phospholipid N-methyltransferase</fullName>
    </submittedName>
</protein>
<dbReference type="SUPFAM" id="SSF53335">
    <property type="entry name" value="S-adenosyl-L-methionine-dependent methyltransferases"/>
    <property type="match status" value="1"/>
</dbReference>
<dbReference type="GO" id="GO:0032259">
    <property type="term" value="P:methylation"/>
    <property type="evidence" value="ECO:0007669"/>
    <property type="project" value="UniProtKB-KW"/>
</dbReference>
<evidence type="ECO:0000313" key="2">
    <source>
        <dbReference type="Proteomes" id="UP000291591"/>
    </source>
</evidence>
<gene>
    <name evidence="1" type="ORF">EV383_2235</name>
</gene>
<sequence length="217" mass="23167">MATRTDRGGGTAERARFLGEFLRDPARTAAPAPSSRALAEVVCAPVPGTGDPVVVELGPGTGAFSDLVQERLGGRGHHLAVELNPRLAGMLRRRHPAIDVAVAGAAELPALLAQRGLGGADVVVSGLPWAAYPTTGPRLTDLIAGSLRPDGAFTQFTYVWSRWAPPARRQHRWLHDAFEEVVASRTIWPNLPPALVYLARRPQAVGHDRRAPGARLP</sequence>